<evidence type="ECO:0000313" key="3">
    <source>
        <dbReference type="Proteomes" id="UP001221757"/>
    </source>
</evidence>
<keyword evidence="3" id="KW-1185">Reference proteome</keyword>
<feature type="compositionally biased region" description="Polar residues" evidence="1">
    <location>
        <begin position="74"/>
        <end position="85"/>
    </location>
</feature>
<proteinExistence type="predicted"/>
<accession>A0AAD7D7A5</accession>
<feature type="non-terminal residue" evidence="2">
    <location>
        <position position="1"/>
    </location>
</feature>
<gene>
    <name evidence="2" type="ORF">B0H17DRAFT_1074595</name>
</gene>
<organism evidence="2 3">
    <name type="scientific">Mycena rosella</name>
    <name type="common">Pink bonnet</name>
    <name type="synonym">Agaricus rosellus</name>
    <dbReference type="NCBI Taxonomy" id="1033263"/>
    <lineage>
        <taxon>Eukaryota</taxon>
        <taxon>Fungi</taxon>
        <taxon>Dikarya</taxon>
        <taxon>Basidiomycota</taxon>
        <taxon>Agaricomycotina</taxon>
        <taxon>Agaricomycetes</taxon>
        <taxon>Agaricomycetidae</taxon>
        <taxon>Agaricales</taxon>
        <taxon>Marasmiineae</taxon>
        <taxon>Mycenaceae</taxon>
        <taxon>Mycena</taxon>
    </lineage>
</organism>
<name>A0AAD7D7A5_MYCRO</name>
<comment type="caution">
    <text evidence="2">The sequence shown here is derived from an EMBL/GenBank/DDBJ whole genome shotgun (WGS) entry which is preliminary data.</text>
</comment>
<dbReference type="EMBL" id="JARKIE010000111">
    <property type="protein sequence ID" value="KAJ7683106.1"/>
    <property type="molecule type" value="Genomic_DNA"/>
</dbReference>
<dbReference type="AlphaFoldDB" id="A0AAD7D7A5"/>
<dbReference type="Proteomes" id="UP001221757">
    <property type="component" value="Unassembled WGS sequence"/>
</dbReference>
<reference evidence="2" key="1">
    <citation type="submission" date="2023-03" db="EMBL/GenBank/DDBJ databases">
        <title>Massive genome expansion in bonnet fungi (Mycena s.s.) driven by repeated elements and novel gene families across ecological guilds.</title>
        <authorList>
            <consortium name="Lawrence Berkeley National Laboratory"/>
            <person name="Harder C.B."/>
            <person name="Miyauchi S."/>
            <person name="Viragh M."/>
            <person name="Kuo A."/>
            <person name="Thoen E."/>
            <person name="Andreopoulos B."/>
            <person name="Lu D."/>
            <person name="Skrede I."/>
            <person name="Drula E."/>
            <person name="Henrissat B."/>
            <person name="Morin E."/>
            <person name="Kohler A."/>
            <person name="Barry K."/>
            <person name="LaButti K."/>
            <person name="Morin E."/>
            <person name="Salamov A."/>
            <person name="Lipzen A."/>
            <person name="Mereny Z."/>
            <person name="Hegedus B."/>
            <person name="Baldrian P."/>
            <person name="Stursova M."/>
            <person name="Weitz H."/>
            <person name="Taylor A."/>
            <person name="Grigoriev I.V."/>
            <person name="Nagy L.G."/>
            <person name="Martin F."/>
            <person name="Kauserud H."/>
        </authorList>
    </citation>
    <scope>NUCLEOTIDE SEQUENCE</scope>
    <source>
        <strain evidence="2">CBHHK067</strain>
    </source>
</reference>
<evidence type="ECO:0000256" key="1">
    <source>
        <dbReference type="SAM" id="MobiDB-lite"/>
    </source>
</evidence>
<feature type="region of interest" description="Disordered" evidence="1">
    <location>
        <begin position="53"/>
        <end position="96"/>
    </location>
</feature>
<sequence length="96" mass="11064">LVELIGEVKAVRADRFSFDSEIDSDVDSGSRIDRESTLIQNRSESMLLLRRRNSTESIQNRSESMLLLRRRNSTESIQNRSQNRSCPKLPSRPKLS</sequence>
<evidence type="ECO:0000313" key="2">
    <source>
        <dbReference type="EMBL" id="KAJ7683106.1"/>
    </source>
</evidence>
<protein>
    <submittedName>
        <fullName evidence="2">Uncharacterized protein</fullName>
    </submittedName>
</protein>